<keyword evidence="1" id="KW-1133">Transmembrane helix</keyword>
<dbReference type="AlphaFoldDB" id="A0A7J8ZHW7"/>
<dbReference type="InterPro" id="IPR022143">
    <property type="entry name" value="DUF3675"/>
</dbReference>
<gene>
    <name evidence="2" type="ORF">Golax_010502</name>
</gene>
<accession>A0A7J8ZHW7</accession>
<sequence length="235" mass="26303">AKRSRSFKRRSAAFARRKIPLRILRLLVPAAAASSMRIGNACNIGATRKEISFARYVIRFSTSACRPFCVCKKRKFVAFEPYQPGYIAPPRPQTEETAIDIGGGWTISGTPVDLRDPRLLAIAEAERQILEAEYDEYAASNATGAAFCRSAALILMALLLLRHALTVPDADAEDDVSTFFSLFLLRAAGFLLPCYIMAWAISILQRQRQRQVINLYLYLNLKSIVCSSSRQCYRP</sequence>
<keyword evidence="3" id="KW-1185">Reference proteome</keyword>
<dbReference type="Pfam" id="PF12428">
    <property type="entry name" value="DUF3675"/>
    <property type="match status" value="1"/>
</dbReference>
<dbReference type="GO" id="GO:0004842">
    <property type="term" value="F:ubiquitin-protein transferase activity"/>
    <property type="evidence" value="ECO:0007669"/>
    <property type="project" value="TreeGrafter"/>
</dbReference>
<reference evidence="2 3" key="1">
    <citation type="journal article" date="2019" name="Genome Biol. Evol.">
        <title>Insights into the evolution of the New World diploid cottons (Gossypium, subgenus Houzingenia) based on genome sequencing.</title>
        <authorList>
            <person name="Grover C.E."/>
            <person name="Arick M.A. 2nd"/>
            <person name="Thrash A."/>
            <person name="Conover J.L."/>
            <person name="Sanders W.S."/>
            <person name="Peterson D.G."/>
            <person name="Frelichowski J.E."/>
            <person name="Scheffler J.A."/>
            <person name="Scheffler B.E."/>
            <person name="Wendel J.F."/>
        </authorList>
    </citation>
    <scope>NUCLEOTIDE SEQUENCE [LARGE SCALE GENOMIC DNA]</scope>
    <source>
        <strain evidence="2">4</strain>
        <tissue evidence="2">Leaf</tissue>
    </source>
</reference>
<dbReference type="PANTHER" id="PTHR23012">
    <property type="entry name" value="RING/FYVE/PHD ZINC FINGER DOMAIN-CONTAINING"/>
    <property type="match status" value="1"/>
</dbReference>
<dbReference type="InterPro" id="IPR033275">
    <property type="entry name" value="MARCH-like"/>
</dbReference>
<protein>
    <submittedName>
        <fullName evidence="2">Uncharacterized protein</fullName>
    </submittedName>
</protein>
<feature type="transmembrane region" description="Helical" evidence="1">
    <location>
        <begin position="146"/>
        <end position="165"/>
    </location>
</feature>
<feature type="transmembrane region" description="Helical" evidence="1">
    <location>
        <begin position="177"/>
        <end position="201"/>
    </location>
</feature>
<feature type="non-terminal residue" evidence="2">
    <location>
        <position position="235"/>
    </location>
</feature>
<name>A0A7J8ZHW7_9ROSI</name>
<keyword evidence="1" id="KW-0472">Membrane</keyword>
<dbReference type="GO" id="GO:0016567">
    <property type="term" value="P:protein ubiquitination"/>
    <property type="evidence" value="ECO:0007669"/>
    <property type="project" value="TreeGrafter"/>
</dbReference>
<evidence type="ECO:0000313" key="2">
    <source>
        <dbReference type="EMBL" id="MBA0711305.1"/>
    </source>
</evidence>
<dbReference type="Proteomes" id="UP000593574">
    <property type="component" value="Unassembled WGS sequence"/>
</dbReference>
<organism evidence="2 3">
    <name type="scientific">Gossypium laxum</name>
    <dbReference type="NCBI Taxonomy" id="34288"/>
    <lineage>
        <taxon>Eukaryota</taxon>
        <taxon>Viridiplantae</taxon>
        <taxon>Streptophyta</taxon>
        <taxon>Embryophyta</taxon>
        <taxon>Tracheophyta</taxon>
        <taxon>Spermatophyta</taxon>
        <taxon>Magnoliopsida</taxon>
        <taxon>eudicotyledons</taxon>
        <taxon>Gunneridae</taxon>
        <taxon>Pentapetalae</taxon>
        <taxon>rosids</taxon>
        <taxon>malvids</taxon>
        <taxon>Malvales</taxon>
        <taxon>Malvaceae</taxon>
        <taxon>Malvoideae</taxon>
        <taxon>Gossypium</taxon>
    </lineage>
</organism>
<dbReference type="PANTHER" id="PTHR23012:SF175">
    <property type="entry name" value="RING_FYVE_PHD ZINC FINGER SUPERFAMILY PROTEIN"/>
    <property type="match status" value="1"/>
</dbReference>
<evidence type="ECO:0000313" key="3">
    <source>
        <dbReference type="Proteomes" id="UP000593574"/>
    </source>
</evidence>
<dbReference type="EMBL" id="JABEZV010000005">
    <property type="protein sequence ID" value="MBA0711305.1"/>
    <property type="molecule type" value="Genomic_DNA"/>
</dbReference>
<keyword evidence="1" id="KW-0812">Transmembrane</keyword>
<dbReference type="GO" id="GO:0016020">
    <property type="term" value="C:membrane"/>
    <property type="evidence" value="ECO:0007669"/>
    <property type="project" value="TreeGrafter"/>
</dbReference>
<proteinExistence type="predicted"/>
<comment type="caution">
    <text evidence="2">The sequence shown here is derived from an EMBL/GenBank/DDBJ whole genome shotgun (WGS) entry which is preliminary data.</text>
</comment>
<evidence type="ECO:0000256" key="1">
    <source>
        <dbReference type="SAM" id="Phobius"/>
    </source>
</evidence>